<dbReference type="EMBL" id="WEHX01000009">
    <property type="protein sequence ID" value="KAB7662297.1"/>
    <property type="molecule type" value="Genomic_DNA"/>
</dbReference>
<dbReference type="AlphaFoldDB" id="A0A6I1EP70"/>
<feature type="transmembrane region" description="Helical" evidence="3">
    <location>
        <begin position="6"/>
        <end position="23"/>
    </location>
</feature>
<dbReference type="GO" id="GO:0016020">
    <property type="term" value="C:membrane"/>
    <property type="evidence" value="ECO:0007669"/>
    <property type="project" value="GOC"/>
</dbReference>
<dbReference type="OrthoDB" id="9780884at2"/>
<dbReference type="GO" id="GO:0046872">
    <property type="term" value="F:metal ion binding"/>
    <property type="evidence" value="ECO:0007669"/>
    <property type="project" value="UniProtKB-KW"/>
</dbReference>
<keyword evidence="1" id="KW-0479">Metal-binding</keyword>
<reference evidence="5 6" key="1">
    <citation type="submission" date="2019-10" db="EMBL/GenBank/DDBJ databases">
        <title>Genome diversity of Sutterella seckii.</title>
        <authorList>
            <person name="Chaplin A.V."/>
            <person name="Sokolova S.R."/>
            <person name="Mosin K.A."/>
            <person name="Ivanova E.L."/>
            <person name="Kochetkova T.O."/>
            <person name="Goltsov A.Y."/>
            <person name="Trofimov D.Y."/>
            <person name="Efimov B.A."/>
        </authorList>
    </citation>
    <scope>NUCLEOTIDE SEQUENCE [LARGE SCALE GENOMIC DNA]</scope>
    <source>
        <strain evidence="5 6">ASD393</strain>
    </source>
</reference>
<evidence type="ECO:0000313" key="5">
    <source>
        <dbReference type="EMBL" id="KAB7662297.1"/>
    </source>
</evidence>
<evidence type="ECO:0000256" key="2">
    <source>
        <dbReference type="ARBA" id="ARBA00022801"/>
    </source>
</evidence>
<dbReference type="SUPFAM" id="SSF56300">
    <property type="entry name" value="Metallo-dependent phosphatases"/>
    <property type="match status" value="1"/>
</dbReference>
<dbReference type="Gene3D" id="3.60.21.10">
    <property type="match status" value="1"/>
</dbReference>
<gene>
    <name evidence="5" type="ORF">GBM95_03080</name>
</gene>
<keyword evidence="3" id="KW-0812">Transmembrane</keyword>
<evidence type="ECO:0000256" key="1">
    <source>
        <dbReference type="ARBA" id="ARBA00022723"/>
    </source>
</evidence>
<evidence type="ECO:0000256" key="3">
    <source>
        <dbReference type="SAM" id="Phobius"/>
    </source>
</evidence>
<dbReference type="PANTHER" id="PTHR31302">
    <property type="entry name" value="TRANSMEMBRANE PROTEIN WITH METALLOPHOSPHOESTERASE DOMAIN-RELATED"/>
    <property type="match status" value="1"/>
</dbReference>
<proteinExistence type="predicted"/>
<dbReference type="Pfam" id="PF00149">
    <property type="entry name" value="Metallophos"/>
    <property type="match status" value="1"/>
</dbReference>
<sequence length="389" mass="43255">MRFAVFHLIMALWVLWRFVLPLRMAKGAKWALALVIVAVSLFSTVTTLFFGGLLSPELPRAVLIAGNFGEAVLLFLTVFTLLREVVIFFSVLAGRSGEKLHRAVQQDRRTAIGLGALSVGFAAFGIKKGIEVPEVRYHTAKIQDLPPELEGFEFVQLSDTHCSALLTEPHAEALVERVNSLHPRLILMTGDFVDGAVERREKDIAPFAKLRAEYGVWGCDGNHEHYGDYPRWEEKFAQLGIRVLRNEHAVLEVEGNDGKPARLCLGGVCDPMAARFGRELPDVRKTFAGAPDPKAVPRILMAHQPKMFPRYRANEEFALQLSGHTHGGQIIGMDRAVAIMNGTYVRGFYRSPEGTLLYVHPGSGLWNGFPIRVGVPSEIAVIRLERRRA</sequence>
<dbReference type="GO" id="GO:0009245">
    <property type="term" value="P:lipid A biosynthetic process"/>
    <property type="evidence" value="ECO:0007669"/>
    <property type="project" value="TreeGrafter"/>
</dbReference>
<organism evidence="5 6">
    <name type="scientific">Sutterella seckii</name>
    <dbReference type="NCBI Taxonomy" id="1944635"/>
    <lineage>
        <taxon>Bacteria</taxon>
        <taxon>Pseudomonadati</taxon>
        <taxon>Pseudomonadota</taxon>
        <taxon>Betaproteobacteria</taxon>
        <taxon>Burkholderiales</taxon>
        <taxon>Sutterellaceae</taxon>
        <taxon>Sutterella</taxon>
    </lineage>
</organism>
<keyword evidence="2" id="KW-0378">Hydrolase</keyword>
<feature type="transmembrane region" description="Helical" evidence="3">
    <location>
        <begin position="71"/>
        <end position="92"/>
    </location>
</feature>
<feature type="domain" description="Calcineurin-like phosphoesterase" evidence="4">
    <location>
        <begin position="154"/>
        <end position="327"/>
    </location>
</feature>
<evidence type="ECO:0000313" key="6">
    <source>
        <dbReference type="Proteomes" id="UP000430564"/>
    </source>
</evidence>
<dbReference type="InterPro" id="IPR051158">
    <property type="entry name" value="Metallophosphoesterase_sf"/>
</dbReference>
<accession>A0A6I1EP70</accession>
<name>A0A6I1EP70_9BURK</name>
<keyword evidence="3" id="KW-0472">Membrane</keyword>
<dbReference type="CDD" id="cd07385">
    <property type="entry name" value="MPP_YkuE_C"/>
    <property type="match status" value="1"/>
</dbReference>
<dbReference type="InterPro" id="IPR029052">
    <property type="entry name" value="Metallo-depent_PP-like"/>
</dbReference>
<dbReference type="PANTHER" id="PTHR31302:SF31">
    <property type="entry name" value="PHOSPHODIESTERASE YAEI"/>
    <property type="match status" value="1"/>
</dbReference>
<comment type="caution">
    <text evidence="5">The sequence shown here is derived from an EMBL/GenBank/DDBJ whole genome shotgun (WGS) entry which is preliminary data.</text>
</comment>
<feature type="transmembrane region" description="Helical" evidence="3">
    <location>
        <begin position="30"/>
        <end position="51"/>
    </location>
</feature>
<dbReference type="RefSeq" id="WP_152157741.1">
    <property type="nucleotide sequence ID" value="NZ_WEHX01000009.1"/>
</dbReference>
<protein>
    <submittedName>
        <fullName evidence="5">Metallophosphoesterase</fullName>
    </submittedName>
</protein>
<dbReference type="GO" id="GO:0008758">
    <property type="term" value="F:UDP-2,3-diacylglucosamine hydrolase activity"/>
    <property type="evidence" value="ECO:0007669"/>
    <property type="project" value="TreeGrafter"/>
</dbReference>
<dbReference type="Proteomes" id="UP000430564">
    <property type="component" value="Unassembled WGS sequence"/>
</dbReference>
<dbReference type="InterPro" id="IPR004843">
    <property type="entry name" value="Calcineurin-like_PHP"/>
</dbReference>
<evidence type="ECO:0000259" key="4">
    <source>
        <dbReference type="Pfam" id="PF00149"/>
    </source>
</evidence>
<keyword evidence="3" id="KW-1133">Transmembrane helix</keyword>